<dbReference type="CDD" id="cd22086">
    <property type="entry name" value="F-box_EMI"/>
    <property type="match status" value="1"/>
</dbReference>
<dbReference type="EMBL" id="KK119507">
    <property type="protein sequence ID" value="KFM75874.1"/>
    <property type="molecule type" value="Genomic_DNA"/>
</dbReference>
<keyword evidence="3" id="KW-1185">Reference proteome</keyword>
<organism evidence="2 3">
    <name type="scientific">Stegodyphus mimosarum</name>
    <name type="common">African social velvet spider</name>
    <dbReference type="NCBI Taxonomy" id="407821"/>
    <lineage>
        <taxon>Eukaryota</taxon>
        <taxon>Metazoa</taxon>
        <taxon>Ecdysozoa</taxon>
        <taxon>Arthropoda</taxon>
        <taxon>Chelicerata</taxon>
        <taxon>Arachnida</taxon>
        <taxon>Araneae</taxon>
        <taxon>Araneomorphae</taxon>
        <taxon>Entelegynae</taxon>
        <taxon>Eresoidea</taxon>
        <taxon>Eresidae</taxon>
        <taxon>Stegodyphus</taxon>
    </lineage>
</organism>
<dbReference type="PANTHER" id="PTHR15493">
    <property type="entry name" value="F-BOX ONLY PROTEIN 5 AND 43"/>
    <property type="match status" value="1"/>
</dbReference>
<dbReference type="PANTHER" id="PTHR15493:SF9">
    <property type="entry name" value="GH14043P"/>
    <property type="match status" value="1"/>
</dbReference>
<feature type="domain" description="F-box" evidence="1">
    <location>
        <begin position="213"/>
        <end position="238"/>
    </location>
</feature>
<dbReference type="InterPro" id="IPR001810">
    <property type="entry name" value="F-box_dom"/>
</dbReference>
<gene>
    <name evidence="2" type="ORF">X975_22878</name>
</gene>
<evidence type="ECO:0000259" key="1">
    <source>
        <dbReference type="Pfam" id="PF00646"/>
    </source>
</evidence>
<reference evidence="2 3" key="1">
    <citation type="submission" date="2013-11" db="EMBL/GenBank/DDBJ databases">
        <title>Genome sequencing of Stegodyphus mimosarum.</title>
        <authorList>
            <person name="Bechsgaard J."/>
        </authorList>
    </citation>
    <scope>NUCLEOTIDE SEQUENCE [LARGE SCALE GENOMIC DNA]</scope>
</reference>
<dbReference type="SUPFAM" id="SSF81383">
    <property type="entry name" value="F-box domain"/>
    <property type="match status" value="1"/>
</dbReference>
<dbReference type="GO" id="GO:0045835">
    <property type="term" value="P:negative regulation of meiotic nuclear division"/>
    <property type="evidence" value="ECO:0007669"/>
    <property type="project" value="InterPro"/>
</dbReference>
<evidence type="ECO:0000313" key="3">
    <source>
        <dbReference type="Proteomes" id="UP000054359"/>
    </source>
</evidence>
<dbReference type="OrthoDB" id="6427625at2759"/>
<proteinExistence type="predicted"/>
<dbReference type="InterPro" id="IPR047147">
    <property type="entry name" value="FBX5_43"/>
</dbReference>
<sequence>MSSIISERRFSPFCSPLTQQDVISYAEKDQDLIFPGILLSPVQFHQRSTASSRSLPNRNSQYEISAASHFDLIMGLFTRLSFKKANDKDDNNSNFDTGRCSNSSFESNDIISTLEANFNTVSVIDEYFNISDLETRSKTGSEPVLDQNHSNVETLSVFKHQQLNQGKESFKECNWKISSSSSLKHAESSIIKLEKVDILKELHKRNCTATLTLLLSCLNPEDLLKVSCVSKVWHTIVLEDVRANKKKNYYLKKKKELSEGPEKENKLKTCPESGSRRKSLLTALNQSTELAQDVSHTTTKEKTKFDSFIEEAKNLKSCDVLLKCPKCNFPAKREKEKRYFCTRNSCQYAFCKECSG</sequence>
<dbReference type="Proteomes" id="UP000054359">
    <property type="component" value="Unassembled WGS sequence"/>
</dbReference>
<feature type="non-terminal residue" evidence="2">
    <location>
        <position position="356"/>
    </location>
</feature>
<evidence type="ECO:0000313" key="2">
    <source>
        <dbReference type="EMBL" id="KFM75874.1"/>
    </source>
</evidence>
<name>A0A087UET5_STEMI</name>
<dbReference type="GO" id="GO:0005634">
    <property type="term" value="C:nucleus"/>
    <property type="evidence" value="ECO:0007669"/>
    <property type="project" value="TreeGrafter"/>
</dbReference>
<dbReference type="InterPro" id="IPR036047">
    <property type="entry name" value="F-box-like_dom_sf"/>
</dbReference>
<protein>
    <submittedName>
        <fullName evidence="2">F-box only protein 43</fullName>
    </submittedName>
</protein>
<dbReference type="STRING" id="407821.A0A087UET5"/>
<dbReference type="AlphaFoldDB" id="A0A087UET5"/>
<dbReference type="GO" id="GO:0007088">
    <property type="term" value="P:regulation of mitotic nuclear division"/>
    <property type="evidence" value="ECO:0007669"/>
    <property type="project" value="InterPro"/>
</dbReference>
<dbReference type="Pfam" id="PF00646">
    <property type="entry name" value="F-box"/>
    <property type="match status" value="1"/>
</dbReference>
<accession>A0A087UET5</accession>
<dbReference type="Gene3D" id="2.20.25.20">
    <property type="match status" value="1"/>
</dbReference>